<dbReference type="GO" id="GO:0004377">
    <property type="term" value="F:GDP-Man:Man(3)GlcNAc(2)-PP-Dol alpha-1,2-mannosyltransferase activity"/>
    <property type="evidence" value="ECO:0007669"/>
    <property type="project" value="InterPro"/>
</dbReference>
<dbReference type="InterPro" id="IPR038013">
    <property type="entry name" value="ALG11"/>
</dbReference>
<dbReference type="Pfam" id="PF00534">
    <property type="entry name" value="Glycos_transf_1"/>
    <property type="match status" value="1"/>
</dbReference>
<sequence>MIKLVLVGSVRNAEDSERVQNLKDLAKHLSLEDSVQFVVNAPHAALLQHYQTSTAALHAMWNEHFGISVVECMAAGLVTIAHRSGGPLCDIVEPSPPSRTGFLAAEPEEYARAILEVIALGAEDRKRIVEAARASVDRFSTSEFEKAFMRSIEPLMKAT</sequence>
<dbReference type="GO" id="GO:0005789">
    <property type="term" value="C:endoplasmic reticulum membrane"/>
    <property type="evidence" value="ECO:0007669"/>
    <property type="project" value="TreeGrafter"/>
</dbReference>
<reference evidence="3" key="1">
    <citation type="submission" date="2020-11" db="EMBL/GenBank/DDBJ databases">
        <authorList>
            <person name="Whiteford S."/>
        </authorList>
    </citation>
    <scope>NUCLEOTIDE SEQUENCE</scope>
</reference>
<protein>
    <submittedName>
        <fullName evidence="3">(diamondback moth) hypothetical protein</fullName>
    </submittedName>
</protein>
<dbReference type="SUPFAM" id="SSF53756">
    <property type="entry name" value="UDP-Glycosyltransferase/glycogen phosphorylase"/>
    <property type="match status" value="1"/>
</dbReference>
<dbReference type="PANTHER" id="PTHR45919:SF1">
    <property type="entry name" value="GDP-MAN:MAN(3)GLCNAC(2)-PP-DOL ALPHA-1,2-MANNOSYLTRANSFERASE"/>
    <property type="match status" value="1"/>
</dbReference>
<keyword evidence="1" id="KW-0808">Transferase</keyword>
<keyword evidence="1" id="KW-0328">Glycosyltransferase</keyword>
<dbReference type="GO" id="GO:0006487">
    <property type="term" value="P:protein N-linked glycosylation"/>
    <property type="evidence" value="ECO:0007669"/>
    <property type="project" value="TreeGrafter"/>
</dbReference>
<proteinExistence type="predicted"/>
<dbReference type="PANTHER" id="PTHR45919">
    <property type="entry name" value="GDP-MAN:MAN(3)GLCNAC(2)-PP-DOL ALPHA-1,2-MANNOSYLTRANSFERASE"/>
    <property type="match status" value="1"/>
</dbReference>
<dbReference type="InterPro" id="IPR001296">
    <property type="entry name" value="Glyco_trans_1"/>
</dbReference>
<dbReference type="AlphaFoldDB" id="A0A8S4FLU8"/>
<dbReference type="Gene3D" id="3.40.50.2000">
    <property type="entry name" value="Glycogen Phosphorylase B"/>
    <property type="match status" value="1"/>
</dbReference>
<comment type="caution">
    <text evidence="3">The sequence shown here is derived from an EMBL/GenBank/DDBJ whole genome shotgun (WGS) entry which is preliminary data.</text>
</comment>
<evidence type="ECO:0000313" key="3">
    <source>
        <dbReference type="EMBL" id="CAG9128629.1"/>
    </source>
</evidence>
<evidence type="ECO:0000259" key="2">
    <source>
        <dbReference type="Pfam" id="PF00534"/>
    </source>
</evidence>
<dbReference type="Proteomes" id="UP000653454">
    <property type="component" value="Unassembled WGS sequence"/>
</dbReference>
<organism evidence="3 4">
    <name type="scientific">Plutella xylostella</name>
    <name type="common">Diamondback moth</name>
    <name type="synonym">Plutella maculipennis</name>
    <dbReference type="NCBI Taxonomy" id="51655"/>
    <lineage>
        <taxon>Eukaryota</taxon>
        <taxon>Metazoa</taxon>
        <taxon>Ecdysozoa</taxon>
        <taxon>Arthropoda</taxon>
        <taxon>Hexapoda</taxon>
        <taxon>Insecta</taxon>
        <taxon>Pterygota</taxon>
        <taxon>Neoptera</taxon>
        <taxon>Endopterygota</taxon>
        <taxon>Lepidoptera</taxon>
        <taxon>Glossata</taxon>
        <taxon>Ditrysia</taxon>
        <taxon>Yponomeutoidea</taxon>
        <taxon>Plutellidae</taxon>
        <taxon>Plutella</taxon>
    </lineage>
</organism>
<evidence type="ECO:0000313" key="4">
    <source>
        <dbReference type="Proteomes" id="UP000653454"/>
    </source>
</evidence>
<gene>
    <name evidence="3" type="ORF">PLXY2_LOCUS9243</name>
</gene>
<name>A0A8S4FLU8_PLUXY</name>
<evidence type="ECO:0000256" key="1">
    <source>
        <dbReference type="ARBA" id="ARBA00022676"/>
    </source>
</evidence>
<dbReference type="EMBL" id="CAJHNJ030000036">
    <property type="protein sequence ID" value="CAG9128629.1"/>
    <property type="molecule type" value="Genomic_DNA"/>
</dbReference>
<keyword evidence="4" id="KW-1185">Reference proteome</keyword>
<feature type="domain" description="Glycosyl transferase family 1" evidence="2">
    <location>
        <begin position="2"/>
        <end position="134"/>
    </location>
</feature>
<accession>A0A8S4FLU8</accession>